<dbReference type="RefSeq" id="WP_108924931.1">
    <property type="nucleotide sequence ID" value="NZ_CP029206.1"/>
</dbReference>
<accession>A0A2U8FLA4</accession>
<protein>
    <submittedName>
        <fullName evidence="1">Uncharacterized protein</fullName>
    </submittedName>
</protein>
<evidence type="ECO:0000313" key="2">
    <source>
        <dbReference type="Proteomes" id="UP000244920"/>
    </source>
</evidence>
<organism evidence="1 2">
    <name type="scientific">Actinobacillus porcitonsillarum</name>
    <dbReference type="NCBI Taxonomy" id="189834"/>
    <lineage>
        <taxon>Bacteria</taxon>
        <taxon>Pseudomonadati</taxon>
        <taxon>Pseudomonadota</taxon>
        <taxon>Gammaproteobacteria</taxon>
        <taxon>Pasteurellales</taxon>
        <taxon>Pasteurellaceae</taxon>
        <taxon>Actinobacillus</taxon>
    </lineage>
</organism>
<keyword evidence="2" id="KW-1185">Reference proteome</keyword>
<dbReference type="EMBL" id="CP029206">
    <property type="protein sequence ID" value="AWI51775.1"/>
    <property type="molecule type" value="Genomic_DNA"/>
</dbReference>
<dbReference type="KEGG" id="apor:DDU33_09890"/>
<gene>
    <name evidence="1" type="ORF">DDU33_09890</name>
</gene>
<dbReference type="AlphaFoldDB" id="A0A2U8FLA4"/>
<reference evidence="2" key="1">
    <citation type="submission" date="2018-05" db="EMBL/GenBank/DDBJ databases">
        <title>Complete genome sequence of Actinobacillus porcitonsillarum reference strain 9953L55 (CCUG 46996).</title>
        <authorList>
            <person name="Dona V."/>
            <person name="Perreten V."/>
        </authorList>
    </citation>
    <scope>NUCLEOTIDE SEQUENCE [LARGE SCALE GENOMIC DNA]</scope>
    <source>
        <strain evidence="2">9953L55</strain>
    </source>
</reference>
<proteinExistence type="predicted"/>
<dbReference type="Proteomes" id="UP000244920">
    <property type="component" value="Chromosome"/>
</dbReference>
<evidence type="ECO:0000313" key="1">
    <source>
        <dbReference type="EMBL" id="AWI51775.1"/>
    </source>
</evidence>
<sequence>MKKLFFIFSIICLSACSLGKFDAYKAKPDNFAPGVEHYFSGDLYYQENDFGGPGIGTFNIHAFRKENNLSWEVHTRWISASSKLLFPQSIAFNVDGKILTFNNLAIANTSSFGLSVVQNQNFVVSDELIDLFSNANSIIVRVSGTQYYLERTLTPEDIKNIKWYISYIKAGNVPQIVK</sequence>
<name>A0A2U8FLA4_9PAST</name>